<dbReference type="Proteomes" id="UP000830167">
    <property type="component" value="Chromosome"/>
</dbReference>
<reference evidence="7" key="1">
    <citation type="submission" date="2021-12" db="EMBL/GenBank/DDBJ databases">
        <title>Alicyclobacillaceae gen. nov., sp. nov., isolated from chalcocite enrichment system.</title>
        <authorList>
            <person name="Jiang Z."/>
        </authorList>
    </citation>
    <scope>NUCLEOTIDE SEQUENCE</scope>
    <source>
        <strain evidence="7">MYW30-H2</strain>
    </source>
</reference>
<keyword evidence="8" id="KW-1185">Reference proteome</keyword>
<dbReference type="RefSeq" id="WP_347437264.1">
    <property type="nucleotide sequence ID" value="NZ_CP089291.1"/>
</dbReference>
<feature type="transmembrane region" description="Helical" evidence="6">
    <location>
        <begin position="228"/>
        <end position="252"/>
    </location>
</feature>
<name>A0ABY4CJ72_9BACL</name>
<feature type="transmembrane region" description="Helical" evidence="6">
    <location>
        <begin position="287"/>
        <end position="308"/>
    </location>
</feature>
<feature type="transmembrane region" description="Helical" evidence="6">
    <location>
        <begin position="53"/>
        <end position="74"/>
    </location>
</feature>
<dbReference type="Pfam" id="PF01943">
    <property type="entry name" value="Polysacc_synt"/>
    <property type="match status" value="1"/>
</dbReference>
<feature type="transmembrane region" description="Helical" evidence="6">
    <location>
        <begin position="12"/>
        <end position="33"/>
    </location>
</feature>
<dbReference type="PANTHER" id="PTHR30250">
    <property type="entry name" value="PST FAMILY PREDICTED COLANIC ACID TRANSPORTER"/>
    <property type="match status" value="1"/>
</dbReference>
<accession>A0ABY4CJ72</accession>
<feature type="transmembrane region" description="Helical" evidence="6">
    <location>
        <begin position="390"/>
        <end position="409"/>
    </location>
</feature>
<evidence type="ECO:0000256" key="3">
    <source>
        <dbReference type="ARBA" id="ARBA00022692"/>
    </source>
</evidence>
<keyword evidence="5 6" id="KW-0472">Membrane</keyword>
<dbReference type="PANTHER" id="PTHR30250:SF21">
    <property type="entry name" value="LIPID II FLIPPASE MURJ"/>
    <property type="match status" value="1"/>
</dbReference>
<comment type="subcellular location">
    <subcellularLocation>
        <location evidence="1">Cell membrane</location>
        <topology evidence="1">Multi-pass membrane protein</topology>
    </subcellularLocation>
</comment>
<evidence type="ECO:0000256" key="6">
    <source>
        <dbReference type="SAM" id="Phobius"/>
    </source>
</evidence>
<feature type="transmembrane region" description="Helical" evidence="6">
    <location>
        <begin position="185"/>
        <end position="207"/>
    </location>
</feature>
<evidence type="ECO:0000256" key="2">
    <source>
        <dbReference type="ARBA" id="ARBA00022475"/>
    </source>
</evidence>
<feature type="transmembrane region" description="Helical" evidence="6">
    <location>
        <begin position="328"/>
        <end position="348"/>
    </location>
</feature>
<feature type="transmembrane region" description="Helical" evidence="6">
    <location>
        <begin position="354"/>
        <end position="378"/>
    </location>
</feature>
<gene>
    <name evidence="7" type="ORF">LSG31_22370</name>
</gene>
<keyword evidence="2" id="KW-1003">Cell membrane</keyword>
<feature type="transmembrane region" description="Helical" evidence="6">
    <location>
        <begin position="95"/>
        <end position="117"/>
    </location>
</feature>
<feature type="transmembrane region" description="Helical" evidence="6">
    <location>
        <begin position="123"/>
        <end position="140"/>
    </location>
</feature>
<feature type="transmembrane region" description="Helical" evidence="6">
    <location>
        <begin position="445"/>
        <end position="468"/>
    </location>
</feature>
<dbReference type="InterPro" id="IPR050833">
    <property type="entry name" value="Poly_Biosynth_Transport"/>
</dbReference>
<evidence type="ECO:0000313" key="8">
    <source>
        <dbReference type="Proteomes" id="UP000830167"/>
    </source>
</evidence>
<protein>
    <submittedName>
        <fullName evidence="7">Polysaccharide biosynthesis protein</fullName>
    </submittedName>
</protein>
<proteinExistence type="predicted"/>
<dbReference type="InterPro" id="IPR024923">
    <property type="entry name" value="PG_synth_SpoVB"/>
</dbReference>
<evidence type="ECO:0000256" key="4">
    <source>
        <dbReference type="ARBA" id="ARBA00022989"/>
    </source>
</evidence>
<feature type="transmembrane region" description="Helical" evidence="6">
    <location>
        <begin position="480"/>
        <end position="505"/>
    </location>
</feature>
<evidence type="ECO:0000256" key="1">
    <source>
        <dbReference type="ARBA" id="ARBA00004651"/>
    </source>
</evidence>
<evidence type="ECO:0000256" key="5">
    <source>
        <dbReference type="ARBA" id="ARBA00023136"/>
    </source>
</evidence>
<feature type="transmembrane region" description="Helical" evidence="6">
    <location>
        <begin position="415"/>
        <end position="433"/>
    </location>
</feature>
<dbReference type="PIRSF" id="PIRSF038958">
    <property type="entry name" value="PG_synth_SpoVB"/>
    <property type="match status" value="1"/>
</dbReference>
<dbReference type="CDD" id="cd13124">
    <property type="entry name" value="MATE_SpoVB_like"/>
    <property type="match status" value="1"/>
</dbReference>
<organism evidence="7 8">
    <name type="scientific">Fodinisporobacter ferrooxydans</name>
    <dbReference type="NCBI Taxonomy" id="2901836"/>
    <lineage>
        <taxon>Bacteria</taxon>
        <taxon>Bacillati</taxon>
        <taxon>Bacillota</taxon>
        <taxon>Bacilli</taxon>
        <taxon>Bacillales</taxon>
        <taxon>Alicyclobacillaceae</taxon>
        <taxon>Fodinisporobacter</taxon>
    </lineage>
</organism>
<evidence type="ECO:0000313" key="7">
    <source>
        <dbReference type="EMBL" id="UOF90567.1"/>
    </source>
</evidence>
<keyword evidence="4 6" id="KW-1133">Transmembrane helix</keyword>
<dbReference type="EMBL" id="CP089291">
    <property type="protein sequence ID" value="UOF90567.1"/>
    <property type="molecule type" value="Genomic_DNA"/>
</dbReference>
<sequence>MSEKSSTAKFIRGAFQVLISTIVIKILGFIFAIPLQRIIGDAGMAYYSAAYSIYALVLQISAAGIPLALSKLIAERLSVKDHKGAMALYVTGHRLITITGVLAFIVLFLGAPLIAYIQDNKDAAISIMAIAPCLLIVPHISAMRGLLQGHQYVGKSSNSQVWEQLIRVLTILVGAWAVFHWTHSIVWAAAAASFGAVTGAIAAWVSLRLSLIQLKIETKQLPRPQKKLVKVIIETSIPVSLASLVLPFSQFIDSLSVIRLLEMHGIDLQHSVKFYGMLTQALRIQGLPLAFATAIGLSCIPAIAHAYVRKEHHTVEQQVNLALRFTTILTIPAAVIFIVLAKPIAILFTQTASAWAVFAAISLMAIFAALEMTTTYILQASGKFLRPVRNMLIGLGIKLIANVIVIPMIGLFGAAVATVIGYAVSSTLNLLAVRRYTNTRLDTGLIFVRPFFTSLPMWLVMFVIHSLLIPHLAKYLPPAFATIFDIGITGIAGGYTYLLVARIFGVISQMEIQKMPIINRLLPKHLRV</sequence>
<keyword evidence="3 6" id="KW-0812">Transmembrane</keyword>
<dbReference type="InterPro" id="IPR002797">
    <property type="entry name" value="Polysacc_synth"/>
</dbReference>